<organism evidence="1 2">
    <name type="scientific">Echinicola soli</name>
    <dbReference type="NCBI Taxonomy" id="2591634"/>
    <lineage>
        <taxon>Bacteria</taxon>
        <taxon>Pseudomonadati</taxon>
        <taxon>Bacteroidota</taxon>
        <taxon>Cytophagia</taxon>
        <taxon>Cytophagales</taxon>
        <taxon>Cyclobacteriaceae</taxon>
        <taxon>Echinicola</taxon>
    </lineage>
</organism>
<accession>A0A514CDP6</accession>
<evidence type="ECO:0000313" key="1">
    <source>
        <dbReference type="EMBL" id="QDH77949.1"/>
    </source>
</evidence>
<gene>
    <name evidence="1" type="ORF">FKX85_02410</name>
</gene>
<evidence type="ECO:0000313" key="2">
    <source>
        <dbReference type="Proteomes" id="UP000316614"/>
    </source>
</evidence>
<dbReference type="EMBL" id="CP041253">
    <property type="protein sequence ID" value="QDH77949.1"/>
    <property type="molecule type" value="Genomic_DNA"/>
</dbReference>
<dbReference type="RefSeq" id="WP_141613213.1">
    <property type="nucleotide sequence ID" value="NZ_CP041253.1"/>
</dbReference>
<keyword evidence="2" id="KW-1185">Reference proteome</keyword>
<reference evidence="1 2" key="1">
    <citation type="submission" date="2019-06" db="EMBL/GenBank/DDBJ databases">
        <title>Echinicola alkalisoli sp. nov. isolated from saline soil.</title>
        <authorList>
            <person name="Sun J.-Q."/>
            <person name="Xu L."/>
        </authorList>
    </citation>
    <scope>NUCLEOTIDE SEQUENCE [LARGE SCALE GENOMIC DNA]</scope>
    <source>
        <strain evidence="1 2">LN3S3</strain>
    </source>
</reference>
<dbReference type="OrthoDB" id="710536at2"/>
<name>A0A514CDP6_9BACT</name>
<proteinExistence type="predicted"/>
<sequence>MRTYKDALKESCSTIEEARDLVFTALINVAMTGEYKDIDELFEEGDVVRFSTAHFLNSEDNNIQMLLALVGQLEQTHDSLLNLNGLDHDNSTQ</sequence>
<dbReference type="Proteomes" id="UP000316614">
    <property type="component" value="Chromosome"/>
</dbReference>
<protein>
    <submittedName>
        <fullName evidence="1">Uncharacterized protein</fullName>
    </submittedName>
</protein>
<dbReference type="AlphaFoldDB" id="A0A514CDP6"/>
<dbReference type="KEGG" id="echi:FKX85_02410"/>